<evidence type="ECO:0000313" key="3">
    <source>
        <dbReference type="Proteomes" id="UP000192920"/>
    </source>
</evidence>
<dbReference type="Pfam" id="PF01381">
    <property type="entry name" value="HTH_3"/>
    <property type="match status" value="1"/>
</dbReference>
<dbReference type="Proteomes" id="UP000192920">
    <property type="component" value="Unassembled WGS sequence"/>
</dbReference>
<protein>
    <recommendedName>
        <fullName evidence="1">HTH cro/C1-type domain-containing protein</fullName>
    </recommendedName>
</protein>
<evidence type="ECO:0000313" key="2">
    <source>
        <dbReference type="EMBL" id="SMF14126.1"/>
    </source>
</evidence>
<sequence length="82" mass="9278">MRTGLDQQSLARRASISVGAVKNLESGKGSSLSSLIKVVRALRREDWLKSFAPLITVSPMQMLRSARLKKQRQRVFKPRKKV</sequence>
<keyword evidence="3" id="KW-1185">Reference proteome</keyword>
<dbReference type="EMBL" id="FXAG01000006">
    <property type="protein sequence ID" value="SMF14126.1"/>
    <property type="molecule type" value="Genomic_DNA"/>
</dbReference>
<evidence type="ECO:0000259" key="1">
    <source>
        <dbReference type="PROSITE" id="PS50943"/>
    </source>
</evidence>
<accession>A0A1Y6BJA0</accession>
<dbReference type="InterPro" id="IPR001387">
    <property type="entry name" value="Cro/C1-type_HTH"/>
</dbReference>
<dbReference type="SUPFAM" id="SSF47413">
    <property type="entry name" value="lambda repressor-like DNA-binding domains"/>
    <property type="match status" value="1"/>
</dbReference>
<name>A0A1Y6BJA0_9NEIS</name>
<feature type="domain" description="HTH cro/C1-type" evidence="1">
    <location>
        <begin position="4"/>
        <end position="48"/>
    </location>
</feature>
<dbReference type="GO" id="GO:0003677">
    <property type="term" value="F:DNA binding"/>
    <property type="evidence" value="ECO:0007669"/>
    <property type="project" value="InterPro"/>
</dbReference>
<reference evidence="3" key="1">
    <citation type="submission" date="2017-04" db="EMBL/GenBank/DDBJ databases">
        <authorList>
            <person name="Varghese N."/>
            <person name="Submissions S."/>
        </authorList>
    </citation>
    <scope>NUCLEOTIDE SEQUENCE [LARGE SCALE GENOMIC DNA]</scope>
    <source>
        <strain evidence="3">DSM 22618</strain>
    </source>
</reference>
<dbReference type="PROSITE" id="PS50943">
    <property type="entry name" value="HTH_CROC1"/>
    <property type="match status" value="1"/>
</dbReference>
<dbReference type="InterPro" id="IPR010982">
    <property type="entry name" value="Lambda_DNA-bd_dom_sf"/>
</dbReference>
<organism evidence="2 3">
    <name type="scientific">Pseudogulbenkiania subflava DSM 22618</name>
    <dbReference type="NCBI Taxonomy" id="1123014"/>
    <lineage>
        <taxon>Bacteria</taxon>
        <taxon>Pseudomonadati</taxon>
        <taxon>Pseudomonadota</taxon>
        <taxon>Betaproteobacteria</taxon>
        <taxon>Neisseriales</taxon>
        <taxon>Chromobacteriaceae</taxon>
        <taxon>Pseudogulbenkiania</taxon>
    </lineage>
</organism>
<dbReference type="AlphaFoldDB" id="A0A1Y6BJA0"/>
<gene>
    <name evidence="2" type="ORF">SAMN02745746_01542</name>
</gene>
<dbReference type="Gene3D" id="1.10.260.40">
    <property type="entry name" value="lambda repressor-like DNA-binding domains"/>
    <property type="match status" value="1"/>
</dbReference>
<proteinExistence type="predicted"/>
<dbReference type="STRING" id="1123014.SAMN02745746_01542"/>